<reference evidence="1" key="2">
    <citation type="submission" date="2022-01" db="EMBL/GenBank/DDBJ databases">
        <authorList>
            <person name="Yamashiro T."/>
            <person name="Shiraishi A."/>
            <person name="Satake H."/>
            <person name="Nakayama K."/>
        </authorList>
    </citation>
    <scope>NUCLEOTIDE SEQUENCE</scope>
</reference>
<gene>
    <name evidence="1" type="ORF">Tco_1124539</name>
</gene>
<reference evidence="1" key="1">
    <citation type="journal article" date="2022" name="Int. J. Mol. Sci.">
        <title>Draft Genome of Tanacetum Coccineum: Genomic Comparison of Closely Related Tanacetum-Family Plants.</title>
        <authorList>
            <person name="Yamashiro T."/>
            <person name="Shiraishi A."/>
            <person name="Nakayama K."/>
            <person name="Satake H."/>
        </authorList>
    </citation>
    <scope>NUCLEOTIDE SEQUENCE</scope>
</reference>
<comment type="caution">
    <text evidence="1">The sequence shown here is derived from an EMBL/GenBank/DDBJ whole genome shotgun (WGS) entry which is preliminary data.</text>
</comment>
<organism evidence="1 2">
    <name type="scientific">Tanacetum coccineum</name>
    <dbReference type="NCBI Taxonomy" id="301880"/>
    <lineage>
        <taxon>Eukaryota</taxon>
        <taxon>Viridiplantae</taxon>
        <taxon>Streptophyta</taxon>
        <taxon>Embryophyta</taxon>
        <taxon>Tracheophyta</taxon>
        <taxon>Spermatophyta</taxon>
        <taxon>Magnoliopsida</taxon>
        <taxon>eudicotyledons</taxon>
        <taxon>Gunneridae</taxon>
        <taxon>Pentapetalae</taxon>
        <taxon>asterids</taxon>
        <taxon>campanulids</taxon>
        <taxon>Asterales</taxon>
        <taxon>Asteraceae</taxon>
        <taxon>Asteroideae</taxon>
        <taxon>Anthemideae</taxon>
        <taxon>Anthemidinae</taxon>
        <taxon>Tanacetum</taxon>
    </lineage>
</organism>
<dbReference type="EMBL" id="BQNB010021601">
    <property type="protein sequence ID" value="GJU08109.1"/>
    <property type="molecule type" value="Genomic_DNA"/>
</dbReference>
<sequence length="219" mass="24913">MKVTQQPFNQTRYIPASNMFTEQHFSRTSRVATWAPSLAYAPCRTTASTPLSINRDATWAPMCTIMRWRTDQDALTLSSAFFWVHIKGVVWKLTSILVVPLDSEKGVLWRMYCKQPLVIATCDSRSSSRFSSDRRWSPPLRYSRSPCLPGPHLVAIPDHHLPAVITLLHPEEGTTQGAQVASLLMDKGVEAVVLDVACLIEWLLCYFHWFMLSSKSKEW</sequence>
<protein>
    <submittedName>
        <fullName evidence="1">Uncharacterized protein</fullName>
    </submittedName>
</protein>
<dbReference type="Proteomes" id="UP001151760">
    <property type="component" value="Unassembled WGS sequence"/>
</dbReference>
<accession>A0ABQ5J6G9</accession>
<proteinExistence type="predicted"/>
<evidence type="ECO:0000313" key="2">
    <source>
        <dbReference type="Proteomes" id="UP001151760"/>
    </source>
</evidence>
<keyword evidence="2" id="KW-1185">Reference proteome</keyword>
<name>A0ABQ5J6G9_9ASTR</name>
<evidence type="ECO:0000313" key="1">
    <source>
        <dbReference type="EMBL" id="GJU08109.1"/>
    </source>
</evidence>